<feature type="transmembrane region" description="Helical" evidence="6">
    <location>
        <begin position="361"/>
        <end position="380"/>
    </location>
</feature>
<reference evidence="7 8" key="1">
    <citation type="journal article" date="2012" name="Stand. Genomic Sci.">
        <title>Genome sequence of the orange-pigmented seawater bacterium Owenweeksia hongkongensis type strain (UST20020801(T)).</title>
        <authorList>
            <person name="Riedel T."/>
            <person name="Held B."/>
            <person name="Nolan M."/>
            <person name="Lucas S."/>
            <person name="Lapidus A."/>
            <person name="Tice H."/>
            <person name="Del Rio T.G."/>
            <person name="Cheng J.F."/>
            <person name="Han C."/>
            <person name="Tapia R."/>
            <person name="Goodwin L.A."/>
            <person name="Pitluck S."/>
            <person name="Liolios K."/>
            <person name="Mavromatis K."/>
            <person name="Pagani I."/>
            <person name="Ivanova N."/>
            <person name="Mikhailova N."/>
            <person name="Pati A."/>
            <person name="Chen A."/>
            <person name="Palaniappan K."/>
            <person name="Rohde M."/>
            <person name="Tindall B.J."/>
            <person name="Detter J.C."/>
            <person name="Goker M."/>
            <person name="Woyke T."/>
            <person name="Bristow J."/>
            <person name="Eisen J.A."/>
            <person name="Markowitz V."/>
            <person name="Hugenholtz P."/>
            <person name="Klenk H.P."/>
            <person name="Kyrpides N.C."/>
        </authorList>
    </citation>
    <scope>NUCLEOTIDE SEQUENCE</scope>
    <source>
        <strain evidence="8">DSM 17368 / JCM 12287 / NRRL B-23963</strain>
    </source>
</reference>
<dbReference type="AlphaFoldDB" id="G8R1Q0"/>
<feature type="transmembrane region" description="Helical" evidence="6">
    <location>
        <begin position="423"/>
        <end position="447"/>
    </location>
</feature>
<evidence type="ECO:0000313" key="8">
    <source>
        <dbReference type="Proteomes" id="UP000005631"/>
    </source>
</evidence>
<comment type="subcellular location">
    <subcellularLocation>
        <location evidence="1">Cell membrane</location>
        <topology evidence="1">Multi-pass membrane protein</topology>
    </subcellularLocation>
</comment>
<gene>
    <name evidence="7" type="ordered locus">Oweho_1846</name>
</gene>
<dbReference type="RefSeq" id="WP_014202182.1">
    <property type="nucleotide sequence ID" value="NC_016599.1"/>
</dbReference>
<feature type="transmembrane region" description="Helical" evidence="6">
    <location>
        <begin position="178"/>
        <end position="197"/>
    </location>
</feature>
<keyword evidence="8" id="KW-1185">Reference proteome</keyword>
<keyword evidence="5 6" id="KW-0472">Membrane</keyword>
<feature type="transmembrane region" description="Helical" evidence="6">
    <location>
        <begin position="290"/>
        <end position="311"/>
    </location>
</feature>
<evidence type="ECO:0000256" key="6">
    <source>
        <dbReference type="SAM" id="Phobius"/>
    </source>
</evidence>
<protein>
    <submittedName>
        <fullName evidence="7">Membrane protein involved in the export of O-antigen and teichoic acid</fullName>
    </submittedName>
</protein>
<evidence type="ECO:0000256" key="4">
    <source>
        <dbReference type="ARBA" id="ARBA00022989"/>
    </source>
</evidence>
<dbReference type="InterPro" id="IPR050833">
    <property type="entry name" value="Poly_Biosynth_Transport"/>
</dbReference>
<dbReference type="Pfam" id="PF01943">
    <property type="entry name" value="Polysacc_synt"/>
    <property type="match status" value="1"/>
</dbReference>
<dbReference type="PATRIC" id="fig|926562.3.peg.1850"/>
<dbReference type="Proteomes" id="UP000005631">
    <property type="component" value="Chromosome"/>
</dbReference>
<feature type="transmembrane region" description="Helical" evidence="6">
    <location>
        <begin position="331"/>
        <end position="349"/>
    </location>
</feature>
<feature type="transmembrane region" description="Helical" evidence="6">
    <location>
        <begin position="255"/>
        <end position="278"/>
    </location>
</feature>
<dbReference type="HOGENOM" id="CLU_563698_0_0_10"/>
<feature type="transmembrane region" description="Helical" evidence="6">
    <location>
        <begin position="386"/>
        <end position="411"/>
    </location>
</feature>
<keyword evidence="3 6" id="KW-0812">Transmembrane</keyword>
<feature type="transmembrane region" description="Helical" evidence="6">
    <location>
        <begin position="218"/>
        <end position="235"/>
    </location>
</feature>
<feature type="transmembrane region" description="Helical" evidence="6">
    <location>
        <begin position="153"/>
        <end position="172"/>
    </location>
</feature>
<evidence type="ECO:0000256" key="2">
    <source>
        <dbReference type="ARBA" id="ARBA00022475"/>
    </source>
</evidence>
<name>G8R1Q0_OWEHD</name>
<dbReference type="InterPro" id="IPR002797">
    <property type="entry name" value="Polysacc_synth"/>
</dbReference>
<organism evidence="7 8">
    <name type="scientific">Owenweeksia hongkongensis (strain DSM 17368 / CIP 108786 / JCM 12287 / NRRL B-23963 / UST20020801)</name>
    <dbReference type="NCBI Taxonomy" id="926562"/>
    <lineage>
        <taxon>Bacteria</taxon>
        <taxon>Pseudomonadati</taxon>
        <taxon>Bacteroidota</taxon>
        <taxon>Flavobacteriia</taxon>
        <taxon>Flavobacteriales</taxon>
        <taxon>Owenweeksiaceae</taxon>
        <taxon>Owenweeksia</taxon>
    </lineage>
</organism>
<sequence length="479" mass="53483">MQKKFVSSLLLLLLLNLLVKPLWIFGIDLTVQNRVGAEAYGLYAAIFSFTFVFNILLDLGLTHYNNRAIAQNPGEVARNFSKLTGLKFFLGFVYILVALVVGYFLKYASQAFYLLLILSINQFISSFILFLRSHLSGLHLFKADSLMSILDKVLMIATCGILLFGGVMTRDFTVEDFALAQLGSYLLTALIGFVLVLKKAGSFKLQINFSSYLVDLKNSLPYAVLILLMALYTRVDNIMIEQISGAFENGIYAQAFRLLDVVNQVSYLMGVLLLPIFAKMFSNKEDVTKLSKLAFSLIFIGTMGVVIAATASAEGIMNFLYVDHVLKSTNVFKILILSSIAFGSTYVFGTMLTARGDIRTLNIVAMSGFGLNIILNFIFINKYGAIGAAWATVVTQFATAGIQLWLSLRLVKIRFEMMYWMRLLAFTGLAIAVPFLLSNISLLWWVYLPLNAFVIWLLALPLGLFNLKAAIELMQSRFR</sequence>
<evidence type="ECO:0000256" key="5">
    <source>
        <dbReference type="ARBA" id="ARBA00023136"/>
    </source>
</evidence>
<feature type="transmembrane region" description="Helical" evidence="6">
    <location>
        <begin position="43"/>
        <end position="64"/>
    </location>
</feature>
<dbReference type="KEGG" id="oho:Oweho_1846"/>
<feature type="transmembrane region" description="Helical" evidence="6">
    <location>
        <begin position="453"/>
        <end position="471"/>
    </location>
</feature>
<accession>G8R1Q0</accession>
<proteinExistence type="predicted"/>
<dbReference type="PANTHER" id="PTHR30250:SF11">
    <property type="entry name" value="O-ANTIGEN TRANSPORTER-RELATED"/>
    <property type="match status" value="1"/>
</dbReference>
<evidence type="ECO:0000313" key="7">
    <source>
        <dbReference type="EMBL" id="AEV32826.1"/>
    </source>
</evidence>
<keyword evidence="4 6" id="KW-1133">Transmembrane helix</keyword>
<evidence type="ECO:0000256" key="3">
    <source>
        <dbReference type="ARBA" id="ARBA00022692"/>
    </source>
</evidence>
<keyword evidence="2" id="KW-1003">Cell membrane</keyword>
<feature type="transmembrane region" description="Helical" evidence="6">
    <location>
        <begin position="85"/>
        <end position="105"/>
    </location>
</feature>
<dbReference type="PANTHER" id="PTHR30250">
    <property type="entry name" value="PST FAMILY PREDICTED COLANIC ACID TRANSPORTER"/>
    <property type="match status" value="1"/>
</dbReference>
<dbReference type="STRING" id="926562.Oweho_1846"/>
<dbReference type="GO" id="GO:0005886">
    <property type="term" value="C:plasma membrane"/>
    <property type="evidence" value="ECO:0007669"/>
    <property type="project" value="UniProtKB-SubCell"/>
</dbReference>
<dbReference type="OrthoDB" id="925916at2"/>
<dbReference type="eggNOG" id="COG2244">
    <property type="taxonomic scope" value="Bacteria"/>
</dbReference>
<dbReference type="EMBL" id="CP003156">
    <property type="protein sequence ID" value="AEV32826.1"/>
    <property type="molecule type" value="Genomic_DNA"/>
</dbReference>
<evidence type="ECO:0000256" key="1">
    <source>
        <dbReference type="ARBA" id="ARBA00004651"/>
    </source>
</evidence>
<feature type="transmembrane region" description="Helical" evidence="6">
    <location>
        <begin position="111"/>
        <end position="132"/>
    </location>
</feature>